<dbReference type="Pfam" id="PF00009">
    <property type="entry name" value="GTP_EFTU"/>
    <property type="match status" value="1"/>
</dbReference>
<dbReference type="GO" id="GO:0005525">
    <property type="term" value="F:GTP binding"/>
    <property type="evidence" value="ECO:0007669"/>
    <property type="project" value="UniProtKB-KW"/>
</dbReference>
<evidence type="ECO:0000259" key="3">
    <source>
        <dbReference type="Pfam" id="PF00009"/>
    </source>
</evidence>
<gene>
    <name evidence="4" type="ORF">CTI12_AA587040</name>
</gene>
<comment type="caution">
    <text evidence="4">The sequence shown here is derived from an EMBL/GenBank/DDBJ whole genome shotgun (WGS) entry which is preliminary data.</text>
</comment>
<keyword evidence="2" id="KW-0342">GTP-binding</keyword>
<evidence type="ECO:0000256" key="1">
    <source>
        <dbReference type="ARBA" id="ARBA00022741"/>
    </source>
</evidence>
<dbReference type="Gene3D" id="3.30.200.20">
    <property type="entry name" value="Phosphorylase Kinase, domain 1"/>
    <property type="match status" value="1"/>
</dbReference>
<dbReference type="InterPro" id="IPR000795">
    <property type="entry name" value="T_Tr_GTP-bd_dom"/>
</dbReference>
<dbReference type="STRING" id="35608.A0A2U1KM59"/>
<dbReference type="OrthoDB" id="342024at2759"/>
<reference evidence="4 5" key="1">
    <citation type="journal article" date="2018" name="Mol. Plant">
        <title>The genome of Artemisia annua provides insight into the evolution of Asteraceae family and artemisinin biosynthesis.</title>
        <authorList>
            <person name="Shen Q."/>
            <person name="Zhang L."/>
            <person name="Liao Z."/>
            <person name="Wang S."/>
            <person name="Yan T."/>
            <person name="Shi P."/>
            <person name="Liu M."/>
            <person name="Fu X."/>
            <person name="Pan Q."/>
            <person name="Wang Y."/>
            <person name="Lv Z."/>
            <person name="Lu X."/>
            <person name="Zhang F."/>
            <person name="Jiang W."/>
            <person name="Ma Y."/>
            <person name="Chen M."/>
            <person name="Hao X."/>
            <person name="Li L."/>
            <person name="Tang Y."/>
            <person name="Lv G."/>
            <person name="Zhou Y."/>
            <person name="Sun X."/>
            <person name="Brodelius P.E."/>
            <person name="Rose J.K.C."/>
            <person name="Tang K."/>
        </authorList>
    </citation>
    <scope>NUCLEOTIDE SEQUENCE [LARGE SCALE GENOMIC DNA]</scope>
    <source>
        <strain evidence="5">cv. Huhao1</strain>
        <tissue evidence="4">Leaf</tissue>
    </source>
</reference>
<accession>A0A2U1KM59</accession>
<name>A0A2U1KM59_ARTAN</name>
<keyword evidence="1" id="KW-0547">Nucleotide-binding</keyword>
<dbReference type="GO" id="GO:0003924">
    <property type="term" value="F:GTPase activity"/>
    <property type="evidence" value="ECO:0007669"/>
    <property type="project" value="InterPro"/>
</dbReference>
<evidence type="ECO:0000313" key="4">
    <source>
        <dbReference type="EMBL" id="PWA37855.1"/>
    </source>
</evidence>
<feature type="domain" description="Tr-type G" evidence="3">
    <location>
        <begin position="3"/>
        <end position="72"/>
    </location>
</feature>
<dbReference type="AlphaFoldDB" id="A0A2U1KM59"/>
<organism evidence="4 5">
    <name type="scientific">Artemisia annua</name>
    <name type="common">Sweet wormwood</name>
    <dbReference type="NCBI Taxonomy" id="35608"/>
    <lineage>
        <taxon>Eukaryota</taxon>
        <taxon>Viridiplantae</taxon>
        <taxon>Streptophyta</taxon>
        <taxon>Embryophyta</taxon>
        <taxon>Tracheophyta</taxon>
        <taxon>Spermatophyta</taxon>
        <taxon>Magnoliopsida</taxon>
        <taxon>eudicotyledons</taxon>
        <taxon>Gunneridae</taxon>
        <taxon>Pentapetalae</taxon>
        <taxon>asterids</taxon>
        <taxon>campanulids</taxon>
        <taxon>Asterales</taxon>
        <taxon>Asteraceae</taxon>
        <taxon>Asteroideae</taxon>
        <taxon>Anthemideae</taxon>
        <taxon>Artemisiinae</taxon>
        <taxon>Artemisia</taxon>
    </lineage>
</organism>
<dbReference type="PANTHER" id="PTHR23115">
    <property type="entry name" value="TRANSLATION FACTOR"/>
    <property type="match status" value="1"/>
</dbReference>
<dbReference type="SUPFAM" id="SSF52540">
    <property type="entry name" value="P-loop containing nucleoside triphosphate hydrolases"/>
    <property type="match status" value="1"/>
</dbReference>
<evidence type="ECO:0000313" key="5">
    <source>
        <dbReference type="Proteomes" id="UP000245207"/>
    </source>
</evidence>
<dbReference type="InterPro" id="IPR011009">
    <property type="entry name" value="Kinase-like_dom_sf"/>
</dbReference>
<keyword evidence="5" id="KW-1185">Reference proteome</keyword>
<protein>
    <submittedName>
        <fullName evidence="4">Release factor</fullName>
    </submittedName>
</protein>
<dbReference type="InterPro" id="IPR027417">
    <property type="entry name" value="P-loop_NTPase"/>
</dbReference>
<dbReference type="SUPFAM" id="SSF56112">
    <property type="entry name" value="Protein kinase-like (PK-like)"/>
    <property type="match status" value="1"/>
</dbReference>
<dbReference type="Proteomes" id="UP000245207">
    <property type="component" value="Unassembled WGS sequence"/>
</dbReference>
<sequence>MMVAIAYFNYIKYHVVVLDLPGHRDFVQNLISGATQADASILVIDASIGAFETDIEIGGGQTREHAQLIRSFMLYYYHLVCNSWKGYDISFLITSYLLVCNSWNYVGSFLINSYITNYYQRGEHFLYEKKDFLMLELSRVVPPNTIDPSRVPQLSWKPRSGENEFVVFTECNGAYSVFSECYSDSDDTPEYLSASTCKGGFGIVFKWSLTDGMVVAGKRLKDDNSFGGDIQFQTEVETISLVVHRNLLVRFSFKLHSTFYLVKCASICVPGTELSDFTPVILQSTQSQAVISNGF</sequence>
<proteinExistence type="predicted"/>
<dbReference type="EMBL" id="PKPP01016269">
    <property type="protein sequence ID" value="PWA37855.1"/>
    <property type="molecule type" value="Genomic_DNA"/>
</dbReference>
<dbReference type="InterPro" id="IPR050100">
    <property type="entry name" value="TRAFAC_GTPase_members"/>
</dbReference>
<evidence type="ECO:0000256" key="2">
    <source>
        <dbReference type="ARBA" id="ARBA00023134"/>
    </source>
</evidence>
<dbReference type="Gene3D" id="3.40.50.300">
    <property type="entry name" value="P-loop containing nucleotide triphosphate hydrolases"/>
    <property type="match status" value="1"/>
</dbReference>